<dbReference type="InterPro" id="IPR023796">
    <property type="entry name" value="Serpin_dom"/>
</dbReference>
<dbReference type="SMART" id="SM00093">
    <property type="entry name" value="SERPIN"/>
    <property type="match status" value="1"/>
</dbReference>
<dbReference type="AlphaFoldDB" id="A0A835FMJ5"/>
<feature type="domain" description="Serpin" evidence="3">
    <location>
        <begin position="18"/>
        <end position="427"/>
    </location>
</feature>
<dbReference type="Gene3D" id="3.30.497.10">
    <property type="entry name" value="Antithrombin, subunit I, domain 2"/>
    <property type="match status" value="1"/>
</dbReference>
<keyword evidence="5" id="KW-1185">Reference proteome</keyword>
<name>A0A835FMJ5_9POAL</name>
<dbReference type="GO" id="GO:0004867">
    <property type="term" value="F:serine-type endopeptidase inhibitor activity"/>
    <property type="evidence" value="ECO:0007669"/>
    <property type="project" value="InterPro"/>
</dbReference>
<dbReference type="EMBL" id="JACEFO010000572">
    <property type="protein sequence ID" value="KAF8765414.1"/>
    <property type="molecule type" value="Genomic_DNA"/>
</dbReference>
<dbReference type="GO" id="GO:0005615">
    <property type="term" value="C:extracellular space"/>
    <property type="evidence" value="ECO:0007669"/>
    <property type="project" value="InterPro"/>
</dbReference>
<sequence>MAGHAIADAVRDQAALCMLLLRHLGGLDKGTPTANLAISPISFHAVLSLLAAASSGATRDQIVAFLGPAGAAAHAGLASKVASAVLAGGDGVLDAGEVRRAAAVWDDALFRLSPAEVRCATAIWADSSLRLRPAFVDTAAAVYKAEARSASFGDNPTAAAAEINAWFERNTGGLVKNIVGNELDFGSKAAATALVVANSVFFHGSWVKPFNPDSTEEGPFYIADATSPEHAAVVRVPFMRAARKLMQVGVHPGFKVLRMPYCGDGEREFSMYIYLPDDRDGLPAMARALGAGAGELLRSSVVPEQPVFVGELKIPKFEVSLRVEASPLLRSLGLDLPFRLSGESFSEMLSTPVAVTSVVHQCVVKVDESGTVAAAGTVMMAMGCGMADDRPVDFVADHPFAFFLMEDVSGVVVFAGHKNLSVMFIEPFNPCMNLLQYWDLCKCGQKARARELGSVVKRAEPKPML</sequence>
<comment type="similarity">
    <text evidence="1 2">Belongs to the serpin family.</text>
</comment>
<evidence type="ECO:0000313" key="5">
    <source>
        <dbReference type="Proteomes" id="UP000636709"/>
    </source>
</evidence>
<dbReference type="Proteomes" id="UP000636709">
    <property type="component" value="Unassembled WGS sequence"/>
</dbReference>
<evidence type="ECO:0000256" key="1">
    <source>
        <dbReference type="ARBA" id="ARBA00009500"/>
    </source>
</evidence>
<proteinExistence type="inferred from homology"/>
<reference evidence="4" key="1">
    <citation type="submission" date="2020-07" db="EMBL/GenBank/DDBJ databases">
        <title>Genome sequence and genetic diversity analysis of an under-domesticated orphan crop, white fonio (Digitaria exilis).</title>
        <authorList>
            <person name="Bennetzen J.L."/>
            <person name="Chen S."/>
            <person name="Ma X."/>
            <person name="Wang X."/>
            <person name="Yssel A.E.J."/>
            <person name="Chaluvadi S.R."/>
            <person name="Johnson M."/>
            <person name="Gangashetty P."/>
            <person name="Hamidou F."/>
            <person name="Sanogo M.D."/>
            <person name="Zwaenepoel A."/>
            <person name="Wallace J."/>
            <person name="Van De Peer Y."/>
            <person name="Van Deynze A."/>
        </authorList>
    </citation>
    <scope>NUCLEOTIDE SEQUENCE</scope>
    <source>
        <tissue evidence="4">Leaves</tissue>
    </source>
</reference>
<dbReference type="InterPro" id="IPR036186">
    <property type="entry name" value="Serpin_sf"/>
</dbReference>
<evidence type="ECO:0000259" key="3">
    <source>
        <dbReference type="SMART" id="SM00093"/>
    </source>
</evidence>
<dbReference type="InterPro" id="IPR000215">
    <property type="entry name" value="Serpin_fam"/>
</dbReference>
<comment type="caution">
    <text evidence="4">The sequence shown here is derived from an EMBL/GenBank/DDBJ whole genome shotgun (WGS) entry which is preliminary data.</text>
</comment>
<evidence type="ECO:0000313" key="4">
    <source>
        <dbReference type="EMBL" id="KAF8765414.1"/>
    </source>
</evidence>
<dbReference type="InterPro" id="IPR042185">
    <property type="entry name" value="Serpin_sf_2"/>
</dbReference>
<dbReference type="PANTHER" id="PTHR11461">
    <property type="entry name" value="SERINE PROTEASE INHIBITOR, SERPIN"/>
    <property type="match status" value="1"/>
</dbReference>
<dbReference type="PANTHER" id="PTHR11461:SF322">
    <property type="entry name" value="SERPIN DOMAIN-CONTAINING PROTEIN"/>
    <property type="match status" value="1"/>
</dbReference>
<protein>
    <recommendedName>
        <fullName evidence="3">Serpin domain-containing protein</fullName>
    </recommendedName>
</protein>
<dbReference type="SUPFAM" id="SSF56574">
    <property type="entry name" value="Serpins"/>
    <property type="match status" value="1"/>
</dbReference>
<dbReference type="InterPro" id="IPR042178">
    <property type="entry name" value="Serpin_sf_1"/>
</dbReference>
<dbReference type="OrthoDB" id="671595at2759"/>
<dbReference type="Pfam" id="PF00079">
    <property type="entry name" value="Serpin"/>
    <property type="match status" value="1"/>
</dbReference>
<gene>
    <name evidence="4" type="ORF">HU200_008559</name>
</gene>
<evidence type="ECO:0000256" key="2">
    <source>
        <dbReference type="RuleBase" id="RU000411"/>
    </source>
</evidence>
<accession>A0A835FMJ5</accession>
<organism evidence="4 5">
    <name type="scientific">Digitaria exilis</name>
    <dbReference type="NCBI Taxonomy" id="1010633"/>
    <lineage>
        <taxon>Eukaryota</taxon>
        <taxon>Viridiplantae</taxon>
        <taxon>Streptophyta</taxon>
        <taxon>Embryophyta</taxon>
        <taxon>Tracheophyta</taxon>
        <taxon>Spermatophyta</taxon>
        <taxon>Magnoliopsida</taxon>
        <taxon>Liliopsida</taxon>
        <taxon>Poales</taxon>
        <taxon>Poaceae</taxon>
        <taxon>PACMAD clade</taxon>
        <taxon>Panicoideae</taxon>
        <taxon>Panicodae</taxon>
        <taxon>Paniceae</taxon>
        <taxon>Anthephorinae</taxon>
        <taxon>Digitaria</taxon>
    </lineage>
</organism>
<dbReference type="Gene3D" id="2.30.39.10">
    <property type="entry name" value="Alpha-1-antitrypsin, domain 1"/>
    <property type="match status" value="1"/>
</dbReference>